<accession>A0A4R1NHU8</accession>
<comment type="caution">
    <text evidence="1">The sequence shown here is derived from an EMBL/GenBank/DDBJ whole genome shotgun (WGS) entry which is preliminary data.</text>
</comment>
<keyword evidence="2" id="KW-1185">Reference proteome</keyword>
<reference evidence="1 2" key="1">
    <citation type="submission" date="2019-02" db="EMBL/GenBank/DDBJ databases">
        <title>Investigation of anaerobic lignin degradation for improved lignocellulosic biofuels.</title>
        <authorList>
            <person name="Deangelis K."/>
        </authorList>
    </citation>
    <scope>NUCLEOTIDE SEQUENCE [LARGE SCALE GENOMIC DNA]</scope>
    <source>
        <strain evidence="1 2">159R</strain>
    </source>
</reference>
<evidence type="ECO:0000313" key="2">
    <source>
        <dbReference type="Proteomes" id="UP000294555"/>
    </source>
</evidence>
<dbReference type="AlphaFoldDB" id="A0A4R1NHU8"/>
<name>A0A4R1NHU8_9GAMM</name>
<proteinExistence type="predicted"/>
<gene>
    <name evidence="1" type="ORF">EZJ58_3602</name>
</gene>
<sequence>MLINRVIWLNQLLSNDNLTSTAYLRAAFIICSNRSGMLFKKHTGFAGDIKAQHRPVLDIPHENVIMVDCLDSDTGYNNSSTLKFNALLMRGDLTIADMSGRK</sequence>
<dbReference type="EMBL" id="SJOI01000001">
    <property type="protein sequence ID" value="TCL05421.1"/>
    <property type="molecule type" value="Genomic_DNA"/>
</dbReference>
<protein>
    <submittedName>
        <fullName evidence="1">Uncharacterized protein</fullName>
    </submittedName>
</protein>
<organism evidence="1 2">
    <name type="scientific">Sodalis ligni</name>
    <dbReference type="NCBI Taxonomy" id="2697027"/>
    <lineage>
        <taxon>Bacteria</taxon>
        <taxon>Pseudomonadati</taxon>
        <taxon>Pseudomonadota</taxon>
        <taxon>Gammaproteobacteria</taxon>
        <taxon>Enterobacterales</taxon>
        <taxon>Bruguierivoracaceae</taxon>
        <taxon>Sodalis</taxon>
    </lineage>
</organism>
<dbReference type="Proteomes" id="UP000294555">
    <property type="component" value="Unassembled WGS sequence"/>
</dbReference>
<evidence type="ECO:0000313" key="1">
    <source>
        <dbReference type="EMBL" id="TCL05421.1"/>
    </source>
</evidence>